<proteinExistence type="inferred from homology"/>
<evidence type="ECO:0000313" key="6">
    <source>
        <dbReference type="EMBL" id="EJN93489.1"/>
    </source>
</evidence>
<sequence>MKIIYLAGGCFWGVEGYFDLIDGVVETRVGYANGQSEATSYALIDATDHAETVAVTYDPERITLRELLQHYFRIINPFSINRQGNDIGRQYRTGIYYTDEADKAVAEEIMQAVSQKNDSRPLAVELEPLRHFIDAEDYHQDYLKKNPNGYCHIDLGLAKVPIAKGE</sequence>
<dbReference type="EC" id="1.8.4.11" evidence="4"/>
<evidence type="ECO:0000259" key="5">
    <source>
        <dbReference type="Pfam" id="PF01625"/>
    </source>
</evidence>
<evidence type="ECO:0000256" key="4">
    <source>
        <dbReference type="HAMAP-Rule" id="MF_01401"/>
    </source>
</evidence>
<dbReference type="InterPro" id="IPR036509">
    <property type="entry name" value="Met_Sox_Rdtase_MsrA_sf"/>
</dbReference>
<keyword evidence="1 4" id="KW-0560">Oxidoreductase</keyword>
<comment type="caution">
    <text evidence="6">The sequence shown here is derived from an EMBL/GenBank/DDBJ whole genome shotgun (WGS) entry which is preliminary data.</text>
</comment>
<comment type="catalytic activity">
    <reaction evidence="2 4">
        <text>L-methionyl-[protein] + [thioredoxin]-disulfide + H2O = L-methionyl-(S)-S-oxide-[protein] + [thioredoxin]-dithiol</text>
        <dbReference type="Rhea" id="RHEA:14217"/>
        <dbReference type="Rhea" id="RHEA-COMP:10698"/>
        <dbReference type="Rhea" id="RHEA-COMP:10700"/>
        <dbReference type="Rhea" id="RHEA-COMP:12313"/>
        <dbReference type="Rhea" id="RHEA-COMP:12315"/>
        <dbReference type="ChEBI" id="CHEBI:15377"/>
        <dbReference type="ChEBI" id="CHEBI:16044"/>
        <dbReference type="ChEBI" id="CHEBI:29950"/>
        <dbReference type="ChEBI" id="CHEBI:44120"/>
        <dbReference type="ChEBI" id="CHEBI:50058"/>
        <dbReference type="EC" id="1.8.4.11"/>
    </reaction>
</comment>
<comment type="similarity">
    <text evidence="4">Belongs to the MsrA Met sulfoxide reductase family.</text>
</comment>
<dbReference type="NCBIfam" id="TIGR00401">
    <property type="entry name" value="msrA"/>
    <property type="match status" value="1"/>
</dbReference>
<dbReference type="InterPro" id="IPR002569">
    <property type="entry name" value="Met_Sox_Rdtase_MsrA_dom"/>
</dbReference>
<accession>A0ABP2R0H3</accession>
<evidence type="ECO:0000256" key="1">
    <source>
        <dbReference type="ARBA" id="ARBA00023002"/>
    </source>
</evidence>
<protein>
    <recommendedName>
        <fullName evidence="4">Peptide methionine sulfoxide reductase MsrA</fullName>
        <shortName evidence="4">Protein-methionine-S-oxide reductase</shortName>
        <ecNumber evidence="4">1.8.4.11</ecNumber>
    </recommendedName>
    <alternativeName>
        <fullName evidence="4">Peptide-methionine (S)-S-oxide reductase</fullName>
        <shortName evidence="4">Peptide Met(O) reductase</shortName>
    </alternativeName>
</protein>
<comment type="function">
    <text evidence="4">Has an important function as a repair enzyme for proteins that have been inactivated by oxidation. Catalyzes the reversible oxidation-reduction of methionine sulfoxide in proteins to methionine.</text>
</comment>
<dbReference type="HAMAP" id="MF_01401">
    <property type="entry name" value="MsrA"/>
    <property type="match status" value="1"/>
</dbReference>
<dbReference type="Gene3D" id="3.30.1060.10">
    <property type="entry name" value="Peptide methionine sulphoxide reductase MsrA"/>
    <property type="match status" value="1"/>
</dbReference>
<feature type="active site" evidence="4">
    <location>
        <position position="10"/>
    </location>
</feature>
<comment type="catalytic activity">
    <reaction evidence="3 4">
        <text>[thioredoxin]-disulfide + L-methionine + H2O = L-methionine (S)-S-oxide + [thioredoxin]-dithiol</text>
        <dbReference type="Rhea" id="RHEA:19993"/>
        <dbReference type="Rhea" id="RHEA-COMP:10698"/>
        <dbReference type="Rhea" id="RHEA-COMP:10700"/>
        <dbReference type="ChEBI" id="CHEBI:15377"/>
        <dbReference type="ChEBI" id="CHEBI:29950"/>
        <dbReference type="ChEBI" id="CHEBI:50058"/>
        <dbReference type="ChEBI" id="CHEBI:57844"/>
        <dbReference type="ChEBI" id="CHEBI:58772"/>
        <dbReference type="EC" id="1.8.4.11"/>
    </reaction>
</comment>
<reference evidence="6 7" key="1">
    <citation type="submission" date="2009-12" db="EMBL/GenBank/DDBJ databases">
        <authorList>
            <person name="Lefebure T."/>
            <person name="Cornejo O.E."/>
            <person name="Pavinski Bitar P.D."/>
            <person name="Lang P."/>
            <person name="Stanhope M.J."/>
        </authorList>
    </citation>
    <scope>NUCLEOTIDE SEQUENCE [LARGE SCALE GENOMIC DNA]</scope>
    <source>
        <strain evidence="6 7">FA-1</strain>
    </source>
</reference>
<dbReference type="Proteomes" id="UP000007815">
    <property type="component" value="Unassembled WGS sequence"/>
</dbReference>
<gene>
    <name evidence="4" type="primary">msrA</name>
    <name evidence="6" type="ORF">SRA_03096</name>
</gene>
<evidence type="ECO:0000256" key="3">
    <source>
        <dbReference type="ARBA" id="ARBA00048782"/>
    </source>
</evidence>
<dbReference type="Pfam" id="PF01625">
    <property type="entry name" value="PMSR"/>
    <property type="match status" value="1"/>
</dbReference>
<dbReference type="PANTHER" id="PTHR42799">
    <property type="entry name" value="MITOCHONDRIAL PEPTIDE METHIONINE SULFOXIDE REDUCTASE"/>
    <property type="match status" value="1"/>
</dbReference>
<name>A0ABP2R0H3_STRRT</name>
<evidence type="ECO:0000313" key="7">
    <source>
        <dbReference type="Proteomes" id="UP000007815"/>
    </source>
</evidence>
<dbReference type="SUPFAM" id="SSF55068">
    <property type="entry name" value="Peptide methionine sulfoxide reductase"/>
    <property type="match status" value="1"/>
</dbReference>
<dbReference type="InterPro" id="IPR050162">
    <property type="entry name" value="MsrA_MetSO_reductase"/>
</dbReference>
<dbReference type="PANTHER" id="PTHR42799:SF2">
    <property type="entry name" value="MITOCHONDRIAL PEPTIDE METHIONINE SULFOXIDE REDUCTASE"/>
    <property type="match status" value="1"/>
</dbReference>
<keyword evidence="7" id="KW-1185">Reference proteome</keyword>
<feature type="domain" description="Peptide methionine sulphoxide reductase MsrA" evidence="5">
    <location>
        <begin position="4"/>
        <end position="152"/>
    </location>
</feature>
<organism evidence="6 7">
    <name type="scientific">Streptococcus ratti FA-1 = DSM 20564</name>
    <dbReference type="NCBI Taxonomy" id="699248"/>
    <lineage>
        <taxon>Bacteria</taxon>
        <taxon>Bacillati</taxon>
        <taxon>Bacillota</taxon>
        <taxon>Bacilli</taxon>
        <taxon>Lactobacillales</taxon>
        <taxon>Streptococcaceae</taxon>
        <taxon>Streptococcus</taxon>
    </lineage>
</organism>
<evidence type="ECO:0000256" key="2">
    <source>
        <dbReference type="ARBA" id="ARBA00047806"/>
    </source>
</evidence>
<dbReference type="EMBL" id="AJTZ01000005">
    <property type="protein sequence ID" value="EJN93489.1"/>
    <property type="molecule type" value="Genomic_DNA"/>
</dbReference>